<name>A0A433Y6T3_9BACL</name>
<evidence type="ECO:0000256" key="1">
    <source>
        <dbReference type="ARBA" id="ARBA00004651"/>
    </source>
</evidence>
<feature type="binding site" evidence="11">
    <location>
        <position position="487"/>
    </location>
    <ligand>
        <name>Mn(2+)</name>
        <dbReference type="ChEBI" id="CHEBI:29035"/>
    </ligand>
</feature>
<dbReference type="Proteomes" id="UP000279446">
    <property type="component" value="Unassembled WGS sequence"/>
</dbReference>
<feature type="transmembrane region" description="Helical" evidence="12">
    <location>
        <begin position="12"/>
        <end position="32"/>
    </location>
</feature>
<keyword evidence="10" id="KW-0464">Manganese</keyword>
<comment type="subcellular location">
    <subcellularLocation>
        <location evidence="1">Cell membrane</location>
        <topology evidence="1">Multi-pass membrane protein</topology>
    </subcellularLocation>
</comment>
<feature type="binding site" evidence="11">
    <location>
        <position position="310"/>
    </location>
    <ligand>
        <name>Mn(2+)</name>
        <dbReference type="ChEBI" id="CHEBI:29035"/>
    </ligand>
</feature>
<keyword evidence="7 8" id="KW-0472">Membrane</keyword>
<gene>
    <name evidence="14" type="ORF">EJP82_15970</name>
</gene>
<comment type="pathway">
    <text evidence="2">Cell wall biogenesis; lipoteichoic acid biosynthesis.</text>
</comment>
<evidence type="ECO:0000256" key="10">
    <source>
        <dbReference type="PIRSR" id="PIRSR005091-2"/>
    </source>
</evidence>
<dbReference type="GO" id="GO:0005886">
    <property type="term" value="C:plasma membrane"/>
    <property type="evidence" value="ECO:0007669"/>
    <property type="project" value="UniProtKB-SubCell"/>
</dbReference>
<evidence type="ECO:0000256" key="7">
    <source>
        <dbReference type="ARBA" id="ARBA00023136"/>
    </source>
</evidence>
<dbReference type="InterPro" id="IPR017850">
    <property type="entry name" value="Alkaline_phosphatase_core_sf"/>
</dbReference>
<feature type="transmembrane region" description="Helical" evidence="12">
    <location>
        <begin position="163"/>
        <end position="184"/>
    </location>
</feature>
<dbReference type="PIRSF" id="PIRSF005091">
    <property type="entry name" value="Mmb_sulf_HI1246"/>
    <property type="match status" value="1"/>
</dbReference>
<dbReference type="EMBL" id="RZNY01000013">
    <property type="protein sequence ID" value="RUT45176.1"/>
    <property type="molecule type" value="Genomic_DNA"/>
</dbReference>
<dbReference type="CDD" id="cd16015">
    <property type="entry name" value="LTA_synthase"/>
    <property type="match status" value="1"/>
</dbReference>
<feature type="transmembrane region" description="Helical" evidence="12">
    <location>
        <begin position="71"/>
        <end position="90"/>
    </location>
</feature>
<keyword evidence="15" id="KW-1185">Reference proteome</keyword>
<dbReference type="GO" id="GO:0046872">
    <property type="term" value="F:metal ion binding"/>
    <property type="evidence" value="ECO:0007669"/>
    <property type="project" value="UniProtKB-KW"/>
</dbReference>
<organism evidence="14 15">
    <name type="scientific">Paenibacillus anaericanus</name>
    <dbReference type="NCBI Taxonomy" id="170367"/>
    <lineage>
        <taxon>Bacteria</taxon>
        <taxon>Bacillati</taxon>
        <taxon>Bacillota</taxon>
        <taxon>Bacilli</taxon>
        <taxon>Bacillales</taxon>
        <taxon>Paenibacillaceae</taxon>
        <taxon>Paenibacillus</taxon>
    </lineage>
</organism>
<evidence type="ECO:0000313" key="14">
    <source>
        <dbReference type="EMBL" id="RUT45176.1"/>
    </source>
</evidence>
<dbReference type="InterPro" id="IPR012160">
    <property type="entry name" value="LtaS-like"/>
</dbReference>
<protein>
    <submittedName>
        <fullName evidence="14">LTA synthase family protein</fullName>
    </submittedName>
</protein>
<feature type="active site" evidence="9">
    <location>
        <position position="310"/>
    </location>
</feature>
<sequence>MDAIFTNFKSRYNFIVTFMLLVLKLILLRYFFFEAIHWKGLPAEILSMLVLLCFVELLLPSKGKWKWTAYLGFNLIFSFIFFAATLYFAYFGTVPTYTVLRGLNQVPQVSASVSALLRPEYFLFFVDVLIILVWKVIRQPRRTTSYSGYTYGFGNHRSRSRGWLWKTGVAVVMVVCMLFSGMYINSGSDINNELVRAEHMGFLNFQVDAALRNQEEERMIAEGNLQETITKIENLQASYPYRDTPETAGQPEYFGAAKGKNLIVIQLESFQNFPIHLSVGGQEVTPVLNGLAEEGIYFPRVFQQIGQGNTSDAEFMSNTSIYPTGTIAMSTGFGSRELPSLPRLLQGHGYEANTFHINNVTFWDRNKLYPALNFDKYYDKPYYENDHFNDFGASDEEMYRVGVEKLKAIKDRSKLFYAQFVTTSSHSPFIVPEDQRQMTLPANLEDTNLGNYLLAANYTDYAIGTLIQRLKDADMWDNTMLVFYGDHFGVSPNDTSAAEITTKLGISYDDRVSRFNVPFIVHIAGQNMGVVSERAGGQVDMLPTITNLLGISLKDNQFTAMGQDLLNIDRNVFGMRYYLPTGSFFNDEIMFVPGEGFQDGTAISLKTLEPVADYAAYRKDYDYVNELMKLSDEYVKLLPKRH</sequence>
<feature type="transmembrane region" description="Helical" evidence="12">
    <location>
        <begin position="121"/>
        <end position="137"/>
    </location>
</feature>
<evidence type="ECO:0000256" key="3">
    <source>
        <dbReference type="ARBA" id="ARBA00009983"/>
    </source>
</evidence>
<dbReference type="Gene3D" id="3.30.1120.170">
    <property type="match status" value="1"/>
</dbReference>
<evidence type="ECO:0000256" key="11">
    <source>
        <dbReference type="PIRSR" id="PIRSR005091-3"/>
    </source>
</evidence>
<evidence type="ECO:0000256" key="12">
    <source>
        <dbReference type="SAM" id="Phobius"/>
    </source>
</evidence>
<comment type="caution">
    <text evidence="14">The sequence shown here is derived from an EMBL/GenBank/DDBJ whole genome shotgun (WGS) entry which is preliminary data.</text>
</comment>
<dbReference type="InterPro" id="IPR050448">
    <property type="entry name" value="OpgB/LTA_synthase_biosynth"/>
</dbReference>
<feature type="binding site" evidence="11">
    <location>
        <position position="268"/>
    </location>
    <ligand>
        <name>Mn(2+)</name>
        <dbReference type="ChEBI" id="CHEBI:29035"/>
    </ligand>
</feature>
<dbReference type="PANTHER" id="PTHR47371">
    <property type="entry name" value="LIPOTEICHOIC ACID SYNTHASE"/>
    <property type="match status" value="1"/>
</dbReference>
<dbReference type="Gene3D" id="3.40.720.10">
    <property type="entry name" value="Alkaline Phosphatase, subunit A"/>
    <property type="match status" value="1"/>
</dbReference>
<dbReference type="PANTHER" id="PTHR47371:SF3">
    <property type="entry name" value="PHOSPHOGLYCEROL TRANSFERASE I"/>
    <property type="match status" value="1"/>
</dbReference>
<evidence type="ECO:0000256" key="9">
    <source>
        <dbReference type="PIRSR" id="PIRSR005091-1"/>
    </source>
</evidence>
<reference evidence="14 15" key="1">
    <citation type="submission" date="2018-12" db="EMBL/GenBank/DDBJ databases">
        <authorList>
            <person name="Sun L."/>
            <person name="Chen Z."/>
        </authorList>
    </citation>
    <scope>NUCLEOTIDE SEQUENCE [LARGE SCALE GENOMIC DNA]</scope>
    <source>
        <strain evidence="14 15">DSM 15890</strain>
    </source>
</reference>
<evidence type="ECO:0000256" key="5">
    <source>
        <dbReference type="ARBA" id="ARBA00022692"/>
    </source>
</evidence>
<comment type="similarity">
    <text evidence="3 8">Belongs to the LTA synthase family.</text>
</comment>
<dbReference type="OrthoDB" id="5901192at2"/>
<evidence type="ECO:0000256" key="6">
    <source>
        <dbReference type="ARBA" id="ARBA00022989"/>
    </source>
</evidence>
<proteinExistence type="inferred from homology"/>
<dbReference type="AlphaFoldDB" id="A0A433Y6T3"/>
<feature type="domain" description="Sulfatase N-terminal" evidence="13">
    <location>
        <begin position="260"/>
        <end position="551"/>
    </location>
</feature>
<keyword evidence="10" id="KW-0479">Metal-binding</keyword>
<feature type="transmembrane region" description="Helical" evidence="12">
    <location>
        <begin position="38"/>
        <end position="59"/>
    </location>
</feature>
<keyword evidence="6 12" id="KW-1133">Transmembrane helix</keyword>
<dbReference type="InterPro" id="IPR000917">
    <property type="entry name" value="Sulfatase_N"/>
</dbReference>
<keyword evidence="5 12" id="KW-0812">Transmembrane</keyword>
<feature type="binding site" evidence="10">
    <location>
        <position position="426"/>
    </location>
    <ligand>
        <name>substrate</name>
    </ligand>
</feature>
<evidence type="ECO:0000256" key="8">
    <source>
        <dbReference type="PIRNR" id="PIRNR005091"/>
    </source>
</evidence>
<evidence type="ECO:0000313" key="15">
    <source>
        <dbReference type="Proteomes" id="UP000279446"/>
    </source>
</evidence>
<keyword evidence="4 8" id="KW-1003">Cell membrane</keyword>
<dbReference type="RefSeq" id="WP_127193157.1">
    <property type="nucleotide sequence ID" value="NZ_RZNY01000013.1"/>
</dbReference>
<dbReference type="SUPFAM" id="SSF53649">
    <property type="entry name" value="Alkaline phosphatase-like"/>
    <property type="match status" value="1"/>
</dbReference>
<evidence type="ECO:0000256" key="2">
    <source>
        <dbReference type="ARBA" id="ARBA00004936"/>
    </source>
</evidence>
<evidence type="ECO:0000259" key="13">
    <source>
        <dbReference type="Pfam" id="PF00884"/>
    </source>
</evidence>
<evidence type="ECO:0000256" key="4">
    <source>
        <dbReference type="ARBA" id="ARBA00022475"/>
    </source>
</evidence>
<dbReference type="Pfam" id="PF00884">
    <property type="entry name" value="Sulfatase"/>
    <property type="match status" value="1"/>
</dbReference>
<accession>A0A433Y6T3</accession>
<feature type="binding site" evidence="11">
    <location>
        <position position="486"/>
    </location>
    <ligand>
        <name>Mn(2+)</name>
        <dbReference type="ChEBI" id="CHEBI:29035"/>
    </ligand>
</feature>